<dbReference type="InterPro" id="IPR000504">
    <property type="entry name" value="RRM_dom"/>
</dbReference>
<evidence type="ECO:0000256" key="5">
    <source>
        <dbReference type="ARBA" id="ARBA00022884"/>
    </source>
</evidence>
<evidence type="ECO:0000256" key="1">
    <source>
        <dbReference type="ARBA" id="ARBA00005762"/>
    </source>
</evidence>
<dbReference type="SUPFAM" id="SSF54928">
    <property type="entry name" value="RNA-binding domain, RBD"/>
    <property type="match status" value="1"/>
</dbReference>
<protein>
    <recommendedName>
        <fullName evidence="9">RNA-dependent RNA polymerase</fullName>
        <ecNumber evidence="9">2.7.7.48</ecNumber>
    </recommendedName>
</protein>
<feature type="region of interest" description="Disordered" evidence="10">
    <location>
        <begin position="1167"/>
        <end position="1206"/>
    </location>
</feature>
<feature type="compositionally biased region" description="Polar residues" evidence="10">
    <location>
        <begin position="1248"/>
        <end position="1268"/>
    </location>
</feature>
<evidence type="ECO:0000256" key="7">
    <source>
        <dbReference type="ARBA" id="ARBA00048744"/>
    </source>
</evidence>
<name>A0A1X2H303_SYNRA</name>
<dbReference type="GO" id="GO:0003723">
    <property type="term" value="F:RNA binding"/>
    <property type="evidence" value="ECO:0007669"/>
    <property type="project" value="UniProtKB-UniRule"/>
</dbReference>
<comment type="catalytic activity">
    <reaction evidence="7 9">
        <text>RNA(n) + a ribonucleoside 5'-triphosphate = RNA(n+1) + diphosphate</text>
        <dbReference type="Rhea" id="RHEA:21248"/>
        <dbReference type="Rhea" id="RHEA-COMP:14527"/>
        <dbReference type="Rhea" id="RHEA-COMP:17342"/>
        <dbReference type="ChEBI" id="CHEBI:33019"/>
        <dbReference type="ChEBI" id="CHEBI:61557"/>
        <dbReference type="ChEBI" id="CHEBI:140395"/>
        <dbReference type="EC" id="2.7.7.48"/>
    </reaction>
</comment>
<sequence>MSSWQDIKRMNSRAPRQASNGSPEPVFRCFLLKNLNRKTIAATIRDVFIKYGELEQVQLNLNENETPNGTAIVLFKSRPLTTQFLQAPVSIDGRLVAVEPRANPDKALRDHTSSSNSNSSRRRSRMNGKYFAMGVFKDDKTFVEEWATRFGVSITINYDKRNIQVFFAQSGEQYRLELHLKDLATGDIKLERDDDVGIFTLISKHPARFWRDNKKASKESKTVIKYSGQWERITSLPSDTDRSPGGSRQPVMPMGEVGKPRLGVCVVYRIEFALTSRNRAAFDHLLVEAGEFNLVPRNGKRTKPYIHTVKAGDLRPPKNHVDRANLLDARKFDLLYVLESLILSHVVNEHNLDDDFYETVAKLPEAVAISFLNTLYMNKVRLSDPLTAIRQIYEEKGIQSIDDKRLPDHCAKVRKIIVTPTSLYLVPSQVETTNRVIRHFSDHADRFARVQFADEGHGRISASHTGRNNDALYDRIFQVLMNGIQIGKRRYDFLAFSSSQLRDQACWFFAPTPELNANHIRQWMGTFSHERIIAKHAVRMGQCFSSTRSITRLEGSEMEQIDDIERNGYTFSDGVGKISAKLAKEIAIKMELRTVPCAFQFRFGGAKGVLSVSNFLEGRKIQLRPSQIKFSSTHYELEIIRFSTLIPGYLNRQAITILSALGISDEIFMDKMDRMIALMNNILKNPDDAHRALMSNLDEFGTARMMARIIKAGFLTRRDPYIINLLNMFRVAMLKDLKKKAKIHIPKGAFLLGVIDETNTLQEGEVFCQISVEKNDGARRHIITGEAVVFRNPCFHPGDVRKVQAVDRPELHHLHDVLVFSSQGFRDLPSMLSGGDLDGDDYTIFWDKDLIFSRPNHDAMEYKAEEPTKVDKVQIYHVKKFFVNYINNDNLGQIANAHLATADRSPQGALDGACLRLAQLHSCAVDFPKSGKPAKFDDDLRVRAFPDFMQKKDKEMYESKKVLGRIYRAVDKADYKSYKSHLVDNTEFDPRLRITGMERYIYRARKLRAEYNRDLMALMNQFGVGTEAEIMSGYIVKWLKKGNRKSMHEVQKQTMSAVANMRETWRRELEREFLKDPSSTTSVRAIEAKAAAWYYVTYHPVERQHFAGDGANLLSFPWVAEDLITRIAIRNAHRPVTEEQLVPFDEETIEKYGKLQFEDMQVSIIDDSSDEEYEEEDEGEIDLLESEAPDYEDHDGEEGEDDDGPEVYTQVYTQRELRGFKPFKSDIHRFPPSPSPSNSPSSQLSPKNDASASKSSGLAPPENNTNHRTVAVSADAGEEDLMDILL</sequence>
<evidence type="ECO:0000256" key="6">
    <source>
        <dbReference type="ARBA" id="ARBA00023158"/>
    </source>
</evidence>
<evidence type="ECO:0000256" key="3">
    <source>
        <dbReference type="ARBA" id="ARBA00022679"/>
    </source>
</evidence>
<evidence type="ECO:0000256" key="9">
    <source>
        <dbReference type="RuleBase" id="RU363098"/>
    </source>
</evidence>
<feature type="region of interest" description="Disordered" evidence="10">
    <location>
        <begin position="102"/>
        <end position="124"/>
    </location>
</feature>
<keyword evidence="5 8" id="KW-0694">RNA-binding</keyword>
<keyword evidence="6" id="KW-0943">RNA-mediated gene silencing</keyword>
<evidence type="ECO:0000259" key="11">
    <source>
        <dbReference type="PROSITE" id="PS50102"/>
    </source>
</evidence>
<feature type="compositionally biased region" description="Acidic residues" evidence="10">
    <location>
        <begin position="1167"/>
        <end position="1205"/>
    </location>
</feature>
<proteinExistence type="inferred from homology"/>
<dbReference type="InParanoid" id="A0A1X2H303"/>
<dbReference type="EMBL" id="MCGN01000010">
    <property type="protein sequence ID" value="ORY92106.1"/>
    <property type="molecule type" value="Genomic_DNA"/>
</dbReference>
<comment type="caution">
    <text evidence="12">The sequence shown here is derived from an EMBL/GenBank/DDBJ whole genome shotgun (WGS) entry which is preliminary data.</text>
</comment>
<dbReference type="Pfam" id="PF26253">
    <property type="entry name" value="RdRP_head"/>
    <property type="match status" value="1"/>
</dbReference>
<feature type="domain" description="RRM" evidence="11">
    <location>
        <begin position="28"/>
        <end position="115"/>
    </location>
</feature>
<keyword evidence="13" id="KW-1185">Reference proteome</keyword>
<reference evidence="12 13" key="1">
    <citation type="submission" date="2016-07" db="EMBL/GenBank/DDBJ databases">
        <title>Pervasive Adenine N6-methylation of Active Genes in Fungi.</title>
        <authorList>
            <consortium name="DOE Joint Genome Institute"/>
            <person name="Mondo S.J."/>
            <person name="Dannebaum R.O."/>
            <person name="Kuo R.C."/>
            <person name="Labutti K."/>
            <person name="Haridas S."/>
            <person name="Kuo A."/>
            <person name="Salamov A."/>
            <person name="Ahrendt S.R."/>
            <person name="Lipzen A."/>
            <person name="Sullivan W."/>
            <person name="Andreopoulos W.B."/>
            <person name="Clum A."/>
            <person name="Lindquist E."/>
            <person name="Daum C."/>
            <person name="Ramamoorthy G.K."/>
            <person name="Gryganskyi A."/>
            <person name="Culley D."/>
            <person name="Magnuson J.K."/>
            <person name="James T.Y."/>
            <person name="O'Malley M.A."/>
            <person name="Stajich J.E."/>
            <person name="Spatafora J.W."/>
            <person name="Visel A."/>
            <person name="Grigoriev I.V."/>
        </authorList>
    </citation>
    <scope>NUCLEOTIDE SEQUENCE [LARGE SCALE GENOMIC DNA]</scope>
    <source>
        <strain evidence="12 13">NRRL 2496</strain>
    </source>
</reference>
<dbReference type="GO" id="GO:0030422">
    <property type="term" value="P:siRNA processing"/>
    <property type="evidence" value="ECO:0007669"/>
    <property type="project" value="TreeGrafter"/>
</dbReference>
<dbReference type="FunCoup" id="A0A1X2H303">
    <property type="interactions" value="7"/>
</dbReference>
<feature type="compositionally biased region" description="Acidic residues" evidence="10">
    <location>
        <begin position="1276"/>
        <end position="1286"/>
    </location>
</feature>
<feature type="region of interest" description="Disordered" evidence="10">
    <location>
        <begin position="235"/>
        <end position="254"/>
    </location>
</feature>
<dbReference type="STRING" id="13706.A0A1X2H303"/>
<keyword evidence="3 9" id="KW-0808">Transferase</keyword>
<keyword evidence="4 9" id="KW-0548">Nucleotidyltransferase</keyword>
<feature type="compositionally biased region" description="Basic and acidic residues" evidence="10">
    <location>
        <begin position="102"/>
        <end position="112"/>
    </location>
</feature>
<dbReference type="PROSITE" id="PS50102">
    <property type="entry name" value="RRM"/>
    <property type="match status" value="1"/>
</dbReference>
<dbReference type="OrthoDB" id="6513042at2759"/>
<dbReference type="Proteomes" id="UP000242180">
    <property type="component" value="Unassembled WGS sequence"/>
</dbReference>
<feature type="region of interest" description="Disordered" evidence="10">
    <location>
        <begin position="1"/>
        <end position="22"/>
    </location>
</feature>
<dbReference type="Gene3D" id="3.30.70.330">
    <property type="match status" value="1"/>
</dbReference>
<evidence type="ECO:0000256" key="8">
    <source>
        <dbReference type="PROSITE-ProRule" id="PRU00176"/>
    </source>
</evidence>
<evidence type="ECO:0000256" key="10">
    <source>
        <dbReference type="SAM" id="MobiDB-lite"/>
    </source>
</evidence>
<dbReference type="InterPro" id="IPR007855">
    <property type="entry name" value="RDRP"/>
</dbReference>
<evidence type="ECO:0000256" key="4">
    <source>
        <dbReference type="ARBA" id="ARBA00022695"/>
    </source>
</evidence>
<dbReference type="OMA" id="LEIPNDC"/>
<dbReference type="InterPro" id="IPR012677">
    <property type="entry name" value="Nucleotide-bd_a/b_plait_sf"/>
</dbReference>
<dbReference type="InterPro" id="IPR057596">
    <property type="entry name" value="RDRP_core"/>
</dbReference>
<organism evidence="12 13">
    <name type="scientific">Syncephalastrum racemosum</name>
    <name type="common">Filamentous fungus</name>
    <dbReference type="NCBI Taxonomy" id="13706"/>
    <lineage>
        <taxon>Eukaryota</taxon>
        <taxon>Fungi</taxon>
        <taxon>Fungi incertae sedis</taxon>
        <taxon>Mucoromycota</taxon>
        <taxon>Mucoromycotina</taxon>
        <taxon>Mucoromycetes</taxon>
        <taxon>Mucorales</taxon>
        <taxon>Syncephalastraceae</taxon>
        <taxon>Syncephalastrum</taxon>
    </lineage>
</organism>
<dbReference type="InterPro" id="IPR058752">
    <property type="entry name" value="RDRP_C_head"/>
</dbReference>
<dbReference type="Pfam" id="PF05183">
    <property type="entry name" value="RdRP"/>
    <property type="match status" value="1"/>
</dbReference>
<keyword evidence="2 9" id="KW-0696">RNA-directed RNA polymerase</keyword>
<dbReference type="EC" id="2.7.7.48" evidence="9"/>
<evidence type="ECO:0000313" key="13">
    <source>
        <dbReference type="Proteomes" id="UP000242180"/>
    </source>
</evidence>
<dbReference type="PANTHER" id="PTHR23079:SF55">
    <property type="entry name" value="RNA-DIRECTED RNA POLYMERASE"/>
    <property type="match status" value="1"/>
</dbReference>
<evidence type="ECO:0000256" key="2">
    <source>
        <dbReference type="ARBA" id="ARBA00022484"/>
    </source>
</evidence>
<evidence type="ECO:0000313" key="12">
    <source>
        <dbReference type="EMBL" id="ORY92106.1"/>
    </source>
</evidence>
<dbReference type="PANTHER" id="PTHR23079">
    <property type="entry name" value="RNA-DEPENDENT RNA POLYMERASE"/>
    <property type="match status" value="1"/>
</dbReference>
<comment type="similarity">
    <text evidence="1 9">Belongs to the RdRP family.</text>
</comment>
<dbReference type="GO" id="GO:0003968">
    <property type="term" value="F:RNA-directed RNA polymerase activity"/>
    <property type="evidence" value="ECO:0007669"/>
    <property type="project" value="UniProtKB-KW"/>
</dbReference>
<dbReference type="GO" id="GO:0031380">
    <property type="term" value="C:nuclear RNA-directed RNA polymerase complex"/>
    <property type="evidence" value="ECO:0007669"/>
    <property type="project" value="TreeGrafter"/>
</dbReference>
<accession>A0A1X2H303</accession>
<feature type="region of interest" description="Disordered" evidence="10">
    <location>
        <begin position="1222"/>
        <end position="1286"/>
    </location>
</feature>
<dbReference type="InterPro" id="IPR035979">
    <property type="entry name" value="RBD_domain_sf"/>
</dbReference>
<gene>
    <name evidence="12" type="ORF">BCR43DRAFT_527389</name>
</gene>